<dbReference type="PANTHER" id="PTHR48104">
    <property type="entry name" value="METACASPASE-4"/>
    <property type="match status" value="1"/>
</dbReference>
<keyword evidence="5" id="KW-1185">Reference proteome</keyword>
<dbReference type="InterPro" id="IPR011600">
    <property type="entry name" value="Pept_C14_caspase"/>
</dbReference>
<name>A0A916Z2B7_9BACT</name>
<evidence type="ECO:0008006" key="6">
    <source>
        <dbReference type="Google" id="ProtNLM"/>
    </source>
</evidence>
<dbReference type="GO" id="GO:0005737">
    <property type="term" value="C:cytoplasm"/>
    <property type="evidence" value="ECO:0007669"/>
    <property type="project" value="TreeGrafter"/>
</dbReference>
<keyword evidence="1" id="KW-0472">Membrane</keyword>
<dbReference type="InterPro" id="IPR029030">
    <property type="entry name" value="Caspase-like_dom_sf"/>
</dbReference>
<reference evidence="4" key="2">
    <citation type="submission" date="2020-09" db="EMBL/GenBank/DDBJ databases">
        <authorList>
            <person name="Sun Q."/>
            <person name="Zhou Y."/>
        </authorList>
    </citation>
    <scope>NUCLEOTIDE SEQUENCE</scope>
    <source>
        <strain evidence="4">CGMCC 1.15958</strain>
    </source>
</reference>
<evidence type="ECO:0000259" key="2">
    <source>
        <dbReference type="Pfam" id="PF00656"/>
    </source>
</evidence>
<keyword evidence="1" id="KW-1133">Transmembrane helix</keyword>
<dbReference type="InterPro" id="IPR055803">
    <property type="entry name" value="DUF7379"/>
</dbReference>
<dbReference type="GO" id="GO:0004197">
    <property type="term" value="F:cysteine-type endopeptidase activity"/>
    <property type="evidence" value="ECO:0007669"/>
    <property type="project" value="InterPro"/>
</dbReference>
<feature type="domain" description="DUF7379" evidence="3">
    <location>
        <begin position="822"/>
        <end position="951"/>
    </location>
</feature>
<evidence type="ECO:0000313" key="5">
    <source>
        <dbReference type="Proteomes" id="UP000609064"/>
    </source>
</evidence>
<dbReference type="SUPFAM" id="SSF52129">
    <property type="entry name" value="Caspase-like"/>
    <property type="match status" value="1"/>
</dbReference>
<dbReference type="InterPro" id="IPR050452">
    <property type="entry name" value="Metacaspase"/>
</dbReference>
<accession>A0A916Z2B7</accession>
<feature type="transmembrane region" description="Helical" evidence="1">
    <location>
        <begin position="945"/>
        <end position="969"/>
    </location>
</feature>
<evidence type="ECO:0000256" key="1">
    <source>
        <dbReference type="SAM" id="Phobius"/>
    </source>
</evidence>
<comment type="caution">
    <text evidence="4">The sequence shown here is derived from an EMBL/GenBank/DDBJ whole genome shotgun (WGS) entry which is preliminary data.</text>
</comment>
<dbReference type="EMBL" id="BMKK01000010">
    <property type="protein sequence ID" value="GGD73455.1"/>
    <property type="molecule type" value="Genomic_DNA"/>
</dbReference>
<evidence type="ECO:0000259" key="3">
    <source>
        <dbReference type="Pfam" id="PF24096"/>
    </source>
</evidence>
<reference evidence="4" key="1">
    <citation type="journal article" date="2014" name="Int. J. Syst. Evol. Microbiol.">
        <title>Complete genome sequence of Corynebacterium casei LMG S-19264T (=DSM 44701T), isolated from a smear-ripened cheese.</title>
        <authorList>
            <consortium name="US DOE Joint Genome Institute (JGI-PGF)"/>
            <person name="Walter F."/>
            <person name="Albersmeier A."/>
            <person name="Kalinowski J."/>
            <person name="Ruckert C."/>
        </authorList>
    </citation>
    <scope>NUCLEOTIDE SEQUENCE</scope>
    <source>
        <strain evidence="4">CGMCC 1.15958</strain>
    </source>
</reference>
<dbReference type="AlphaFoldDB" id="A0A916Z2B7"/>
<dbReference type="Gene3D" id="3.40.50.1460">
    <property type="match status" value="1"/>
</dbReference>
<gene>
    <name evidence="4" type="ORF">GCM10011514_41890</name>
</gene>
<protein>
    <recommendedName>
        <fullName evidence="6">PGAP1-like protein</fullName>
    </recommendedName>
</protein>
<organism evidence="4 5">
    <name type="scientific">Emticicia aquatilis</name>
    <dbReference type="NCBI Taxonomy" id="1537369"/>
    <lineage>
        <taxon>Bacteria</taxon>
        <taxon>Pseudomonadati</taxon>
        <taxon>Bacteroidota</taxon>
        <taxon>Cytophagia</taxon>
        <taxon>Cytophagales</taxon>
        <taxon>Leadbetterellaceae</taxon>
        <taxon>Emticicia</taxon>
    </lineage>
</organism>
<keyword evidence="1" id="KW-0812">Transmembrane</keyword>
<proteinExistence type="predicted"/>
<evidence type="ECO:0000313" key="4">
    <source>
        <dbReference type="EMBL" id="GGD73455.1"/>
    </source>
</evidence>
<dbReference type="Pfam" id="PF24096">
    <property type="entry name" value="DUF7379"/>
    <property type="match status" value="1"/>
</dbReference>
<sequence>MEKDKSIYALLVGIDSYPSGIPQLFGCVNDITAVSNLLEKKYSSYQQHIFKLENENATRENIIRGFRNHLSKARENDTVLFYYSGHGSRENAPKEFWNEFPTRKNETLVCYNSRTDGGFDLADKEIAVLLNELAVHHPHIVVCLDSCHSGSGTRDSVDLVNVRQVEKEGNNRPLESYVDGFYFNQMKNTGRISVPTPKHLLLSACQEDEKAYETKDKHGLFTTNLLTCLSQQQNIRITYAELYQSLSIKVRTTQKTQHPNFEYFGGFNPHTIFLTGVVSDRIRTFPIFYDSQDKKWKAGKGVIHGIPNESIEEIKIWIFDTNTSEYTFENCIGETYLTDVFTNESIIKTIEKLDTNEVYVGFQVNGGKNYASVYSEISINDLPALHEFQKVELSEKESSDYWILEHNDLYSIIHRASNKIITENTDLLVINYALQKIARWENIKKLRNSKTKIRGTNIETVFNLLDEFNEIEQSFKDNEVELSLTQYDDGAIETKKYSILVNNSSGKELHFKLIFISPLYGVLQLGAAIVPNGQTGILKDVGKLGFFAEQQDDIESNCIFKIVASTEEIDLSFFEQNNFSLNLSFDENITRASRRRFLDELGVGNSEILDWISKDIKLRLVKSSTKIGENKVELNNGQIIIQPHKSLKAKVSLTSLYEPSRGNFSKEAIIPSILEKQGVSLLSFEGASKSAITPQFIELQEIEGVISASDPLIVSIENSTIELNELLFPVVVDGDNLLVIGNSQTTEKGKSEVFIERLTEIETHGVSTKNIGRAIKFCLMKLIFKANPDNFFLLRWVDFDANGLIHKSEGIKEKVESANKILLLVHGIIGDTEGMIPFVETVTKSTLNPDGKYDLTLTFDYECLNTPIEQISTNLIKALADVGISDTTGKKVTIIAHSMGGLVSRVMIEKNKKGMLVEKLIMAGTPNGGSVLGKVPSYLALASDVLTLGLGAAIIAPYLSWAAGLVVALKKSEKLTVTLAQMKQDSDFIRELITFNDPKVPYYILAGRIDKFEVSGTSWFEKLGKKLAVVGGNVFHKGEIHDIAVYTTDIEAVDDNRSPKPVKKEVGCPHILYYDEPASTAIMYKWLEF</sequence>
<dbReference type="RefSeq" id="WP_188769081.1">
    <property type="nucleotide sequence ID" value="NZ_BMKK01000010.1"/>
</dbReference>
<dbReference type="PANTHER" id="PTHR48104:SF30">
    <property type="entry name" value="METACASPASE-1"/>
    <property type="match status" value="1"/>
</dbReference>
<feature type="domain" description="Peptidase C14 caspase" evidence="2">
    <location>
        <begin position="8"/>
        <end position="262"/>
    </location>
</feature>
<dbReference type="SUPFAM" id="SSF53474">
    <property type="entry name" value="alpha/beta-Hydrolases"/>
    <property type="match status" value="1"/>
</dbReference>
<dbReference type="InterPro" id="IPR029058">
    <property type="entry name" value="AB_hydrolase_fold"/>
</dbReference>
<dbReference type="Proteomes" id="UP000609064">
    <property type="component" value="Unassembled WGS sequence"/>
</dbReference>
<dbReference type="GO" id="GO:0006508">
    <property type="term" value="P:proteolysis"/>
    <property type="evidence" value="ECO:0007669"/>
    <property type="project" value="InterPro"/>
</dbReference>
<dbReference type="Pfam" id="PF00656">
    <property type="entry name" value="Peptidase_C14"/>
    <property type="match status" value="1"/>
</dbReference>
<dbReference type="Gene3D" id="3.40.50.1820">
    <property type="entry name" value="alpha/beta hydrolase"/>
    <property type="match status" value="1"/>
</dbReference>